<name>A0A6S6S2X0_9BACT</name>
<gene>
    <name evidence="1" type="ORF">HELGO_WM10451</name>
</gene>
<evidence type="ECO:0000313" key="1">
    <source>
        <dbReference type="EMBL" id="CAA6803940.1"/>
    </source>
</evidence>
<proteinExistence type="predicted"/>
<dbReference type="AlphaFoldDB" id="A0A6S6S2X0"/>
<dbReference type="EMBL" id="CACVAX010000008">
    <property type="protein sequence ID" value="CAA6803940.1"/>
    <property type="molecule type" value="Genomic_DNA"/>
</dbReference>
<sequence>MDLEFLGKKFDEDVFSNFVETTFEEFETADTAYNSENLSDEDKQHIVEYKVLGEAWLSDDNEIGFLLLKSATKEIETKQLPSTRR</sequence>
<reference evidence="1" key="1">
    <citation type="submission" date="2020-01" db="EMBL/GenBank/DDBJ databases">
        <authorList>
            <person name="Meier V. D."/>
            <person name="Meier V D."/>
        </authorList>
    </citation>
    <scope>NUCLEOTIDE SEQUENCE</scope>
    <source>
        <strain evidence="1">HLG_WM_MAG_04</strain>
    </source>
</reference>
<accession>A0A6S6S2X0</accession>
<protein>
    <submittedName>
        <fullName evidence="1">Uncharacterized protein</fullName>
    </submittedName>
</protein>
<organism evidence="1">
    <name type="scientific">uncultured Sulfurovum sp</name>
    <dbReference type="NCBI Taxonomy" id="269237"/>
    <lineage>
        <taxon>Bacteria</taxon>
        <taxon>Pseudomonadati</taxon>
        <taxon>Campylobacterota</taxon>
        <taxon>Epsilonproteobacteria</taxon>
        <taxon>Campylobacterales</taxon>
        <taxon>Sulfurovaceae</taxon>
        <taxon>Sulfurovum</taxon>
        <taxon>environmental samples</taxon>
    </lineage>
</organism>